<dbReference type="SMART" id="SM00822">
    <property type="entry name" value="PKS_KR"/>
    <property type="match status" value="1"/>
</dbReference>
<keyword evidence="2" id="KW-0560">Oxidoreductase</keyword>
<reference evidence="4 5" key="1">
    <citation type="submission" date="2007-08" db="EMBL/GenBank/DDBJ databases">
        <title>Complete sequence of Roseiflexus castenholzii DSM 13941.</title>
        <authorList>
            <consortium name="US DOE Joint Genome Institute"/>
            <person name="Copeland A."/>
            <person name="Lucas S."/>
            <person name="Lapidus A."/>
            <person name="Barry K."/>
            <person name="Glavina del Rio T."/>
            <person name="Dalin E."/>
            <person name="Tice H."/>
            <person name="Pitluck S."/>
            <person name="Thompson L.S."/>
            <person name="Brettin T."/>
            <person name="Bruce D."/>
            <person name="Detter J.C."/>
            <person name="Han C."/>
            <person name="Tapia R."/>
            <person name="Schmutz J."/>
            <person name="Larimer F."/>
            <person name="Land M."/>
            <person name="Hauser L."/>
            <person name="Kyrpides N."/>
            <person name="Mikhailova N."/>
            <person name="Bryant D.A."/>
            <person name="Hanada S."/>
            <person name="Tsukatani Y."/>
            <person name="Richardson P."/>
        </authorList>
    </citation>
    <scope>NUCLEOTIDE SEQUENCE [LARGE SCALE GENOMIC DNA]</scope>
    <source>
        <strain evidence="5">DSM 13941 / HLO8</strain>
    </source>
</reference>
<evidence type="ECO:0000256" key="2">
    <source>
        <dbReference type="ARBA" id="ARBA00023002"/>
    </source>
</evidence>
<accession>A7NR03</accession>
<evidence type="ECO:0000259" key="3">
    <source>
        <dbReference type="SMART" id="SM00822"/>
    </source>
</evidence>
<dbReference type="InterPro" id="IPR057326">
    <property type="entry name" value="KR_dom"/>
</dbReference>
<keyword evidence="5" id="KW-1185">Reference proteome</keyword>
<dbReference type="EMBL" id="CP000804">
    <property type="protein sequence ID" value="ABU59999.1"/>
    <property type="molecule type" value="Genomic_DNA"/>
</dbReference>
<gene>
    <name evidence="4" type="ordered locus">Rcas_3966</name>
</gene>
<protein>
    <submittedName>
        <fullName evidence="4">Short-chain dehydrogenase/reductase SDR</fullName>
    </submittedName>
</protein>
<dbReference type="SUPFAM" id="SSF51735">
    <property type="entry name" value="NAD(P)-binding Rossmann-fold domains"/>
    <property type="match status" value="1"/>
</dbReference>
<dbReference type="Gene3D" id="3.40.50.720">
    <property type="entry name" value="NAD(P)-binding Rossmann-like Domain"/>
    <property type="match status" value="1"/>
</dbReference>
<feature type="domain" description="Ketoreductase" evidence="3">
    <location>
        <begin position="6"/>
        <end position="176"/>
    </location>
</feature>
<dbReference type="Proteomes" id="UP000000263">
    <property type="component" value="Chromosome"/>
</dbReference>
<dbReference type="InterPro" id="IPR002347">
    <property type="entry name" value="SDR_fam"/>
</dbReference>
<organism evidence="4 5">
    <name type="scientific">Roseiflexus castenholzii (strain DSM 13941 / HLO8)</name>
    <dbReference type="NCBI Taxonomy" id="383372"/>
    <lineage>
        <taxon>Bacteria</taxon>
        <taxon>Bacillati</taxon>
        <taxon>Chloroflexota</taxon>
        <taxon>Chloroflexia</taxon>
        <taxon>Chloroflexales</taxon>
        <taxon>Roseiflexineae</taxon>
        <taxon>Roseiflexaceae</taxon>
        <taxon>Roseiflexus</taxon>
    </lineage>
</organism>
<proteinExistence type="inferred from homology"/>
<dbReference type="PANTHER" id="PTHR42760:SF133">
    <property type="entry name" value="3-OXOACYL-[ACYL-CARRIER-PROTEIN] REDUCTASE"/>
    <property type="match status" value="1"/>
</dbReference>
<name>A7NR03_ROSCS</name>
<dbReference type="HOGENOM" id="CLU_010194_1_3_0"/>
<dbReference type="OrthoDB" id="9803333at2"/>
<dbReference type="PRINTS" id="PR00081">
    <property type="entry name" value="GDHRDH"/>
</dbReference>
<comment type="similarity">
    <text evidence="1">Belongs to the short-chain dehydrogenases/reductases (SDR) family.</text>
</comment>
<dbReference type="KEGG" id="rca:Rcas_3966"/>
<sequence>MTTDRQVVLITGARKGIGRFLAEWFVHKGALVEGCSREPPDWSLEGYTHHRTDVTDESQVKAMMTSIARHHSRLDIVINNAGVAAMNHSLLTPIASLDRIFATNVRGAFLVCREAARLMQRRRYGRIVNLSTVAVPLRLEGEALYAASKSALETLTRILAREFGPLGITVNAVGPTPIETDLIRGVPPDKIQKIVDSLAIRRLGRFEDVANVIDFFVRPESDYVTGQVIYLGGVS</sequence>
<evidence type="ECO:0000256" key="1">
    <source>
        <dbReference type="ARBA" id="ARBA00006484"/>
    </source>
</evidence>
<dbReference type="PRINTS" id="PR00080">
    <property type="entry name" value="SDRFAMILY"/>
</dbReference>
<dbReference type="CDD" id="cd05233">
    <property type="entry name" value="SDR_c"/>
    <property type="match status" value="1"/>
</dbReference>
<evidence type="ECO:0000313" key="5">
    <source>
        <dbReference type="Proteomes" id="UP000000263"/>
    </source>
</evidence>
<dbReference type="eggNOG" id="COG1028">
    <property type="taxonomic scope" value="Bacteria"/>
</dbReference>
<dbReference type="PANTHER" id="PTHR42760">
    <property type="entry name" value="SHORT-CHAIN DEHYDROGENASES/REDUCTASES FAMILY MEMBER"/>
    <property type="match status" value="1"/>
</dbReference>
<dbReference type="RefSeq" id="WP_012122422.1">
    <property type="nucleotide sequence ID" value="NC_009767.1"/>
</dbReference>
<dbReference type="InterPro" id="IPR036291">
    <property type="entry name" value="NAD(P)-bd_dom_sf"/>
</dbReference>
<dbReference type="Pfam" id="PF13561">
    <property type="entry name" value="adh_short_C2"/>
    <property type="match status" value="1"/>
</dbReference>
<dbReference type="STRING" id="383372.Rcas_3966"/>
<dbReference type="GO" id="GO:0016616">
    <property type="term" value="F:oxidoreductase activity, acting on the CH-OH group of donors, NAD or NADP as acceptor"/>
    <property type="evidence" value="ECO:0007669"/>
    <property type="project" value="TreeGrafter"/>
</dbReference>
<dbReference type="FunFam" id="3.40.50.720:FF:000084">
    <property type="entry name" value="Short-chain dehydrogenase reductase"/>
    <property type="match status" value="1"/>
</dbReference>
<dbReference type="AlphaFoldDB" id="A7NR03"/>
<evidence type="ECO:0000313" key="4">
    <source>
        <dbReference type="EMBL" id="ABU59999.1"/>
    </source>
</evidence>